<reference evidence="6" key="1">
    <citation type="submission" date="2022-07" db="EMBL/GenBank/DDBJ databases">
        <title>Fungi with potential for degradation of polypropylene.</title>
        <authorList>
            <person name="Gostincar C."/>
        </authorList>
    </citation>
    <scope>NUCLEOTIDE SEQUENCE</scope>
    <source>
        <strain evidence="6">EXF-13287</strain>
    </source>
</reference>
<dbReference type="AlphaFoldDB" id="A0AA38VZE4"/>
<dbReference type="GO" id="GO:0050660">
    <property type="term" value="F:flavin adenine dinucleotide binding"/>
    <property type="evidence" value="ECO:0007669"/>
    <property type="project" value="TreeGrafter"/>
</dbReference>
<protein>
    <submittedName>
        <fullName evidence="6">FAD/NAD(P)-binding domain-containing protein</fullName>
    </submittedName>
</protein>
<comment type="caution">
    <text evidence="6">The sequence shown here is derived from an EMBL/GenBank/DDBJ whole genome shotgun (WGS) entry which is preliminary data.</text>
</comment>
<keyword evidence="2" id="KW-0285">Flavoprotein</keyword>
<feature type="domain" description="FAD/NAD(P)-binding" evidence="5">
    <location>
        <begin position="4"/>
        <end position="305"/>
    </location>
</feature>
<evidence type="ECO:0000313" key="6">
    <source>
        <dbReference type="EMBL" id="KAJ9160789.1"/>
    </source>
</evidence>
<dbReference type="SUPFAM" id="SSF51905">
    <property type="entry name" value="FAD/NAD(P)-binding domain"/>
    <property type="match status" value="1"/>
</dbReference>
<evidence type="ECO:0000259" key="5">
    <source>
        <dbReference type="Pfam" id="PF07992"/>
    </source>
</evidence>
<evidence type="ECO:0000256" key="4">
    <source>
        <dbReference type="ARBA" id="ARBA00023002"/>
    </source>
</evidence>
<keyword evidence="4" id="KW-0560">Oxidoreductase</keyword>
<keyword evidence="3" id="KW-0274">FAD</keyword>
<sequence length="386" mass="41128">MSKTVVVLGGGMSGIATAHKLLKHTAPKLKGLKVILVSASSHFYMNIAAVRGVIPGEIPDKDLFYPIEPGFAKYPRESFEFVVGSATALDPAGNTVKVRAGDGGAEERTIAYDQLVIATGSSLATDLPFKTIGSYERTIEEWHKLQNRIKAAKSVVIAGAGPTGVETMGELAYKYGTTKKLTLIIDGEHALPSLMPSVAKTAEAELTKMKVELLRKVRVDAVEELGGDNGGTKLTLSDGKTLVADVFLPLYGVRPNSSFVPAHLLDAGGCVKVEPSLRVAGCENVWAVGDVNNLEFKTAMRAESQTVHLHPNLEAVLLGRGQQALAAYKPGTTTMMMVPVGKKKGTGQIGSFKAFSFMVNFFKGKTLLVEKAPAIVDGKSLFQNKI</sequence>
<dbReference type="InterPro" id="IPR023753">
    <property type="entry name" value="FAD/NAD-binding_dom"/>
</dbReference>
<dbReference type="EMBL" id="JANBVN010000031">
    <property type="protein sequence ID" value="KAJ9160789.1"/>
    <property type="molecule type" value="Genomic_DNA"/>
</dbReference>
<gene>
    <name evidence="6" type="ORF">NKR19_g2929</name>
</gene>
<dbReference type="Pfam" id="PF07992">
    <property type="entry name" value="Pyr_redox_2"/>
    <property type="match status" value="1"/>
</dbReference>
<evidence type="ECO:0000256" key="1">
    <source>
        <dbReference type="ARBA" id="ARBA00006442"/>
    </source>
</evidence>
<dbReference type="GO" id="GO:0004174">
    <property type="term" value="F:electron-transferring-flavoprotein dehydrogenase activity"/>
    <property type="evidence" value="ECO:0007669"/>
    <property type="project" value="TreeGrafter"/>
</dbReference>
<evidence type="ECO:0000256" key="2">
    <source>
        <dbReference type="ARBA" id="ARBA00022630"/>
    </source>
</evidence>
<name>A0AA38VZE4_9PEZI</name>
<dbReference type="Gene3D" id="3.50.50.100">
    <property type="match status" value="1"/>
</dbReference>
<dbReference type="PANTHER" id="PTHR43735:SF3">
    <property type="entry name" value="FERROPTOSIS SUPPRESSOR PROTEIN 1"/>
    <property type="match status" value="1"/>
</dbReference>
<dbReference type="GO" id="GO:0005737">
    <property type="term" value="C:cytoplasm"/>
    <property type="evidence" value="ECO:0007669"/>
    <property type="project" value="TreeGrafter"/>
</dbReference>
<comment type="similarity">
    <text evidence="1">Belongs to the FAD-dependent oxidoreductase family.</text>
</comment>
<proteinExistence type="inferred from homology"/>
<accession>A0AA38VZE4</accession>
<dbReference type="InterPro" id="IPR036188">
    <property type="entry name" value="FAD/NAD-bd_sf"/>
</dbReference>
<keyword evidence="7" id="KW-1185">Reference proteome</keyword>
<dbReference type="PRINTS" id="PR00411">
    <property type="entry name" value="PNDRDTASEI"/>
</dbReference>
<dbReference type="PRINTS" id="PR00368">
    <property type="entry name" value="FADPNR"/>
</dbReference>
<dbReference type="PANTHER" id="PTHR43735">
    <property type="entry name" value="APOPTOSIS-INDUCING FACTOR 1"/>
    <property type="match status" value="1"/>
</dbReference>
<evidence type="ECO:0000256" key="3">
    <source>
        <dbReference type="ARBA" id="ARBA00022827"/>
    </source>
</evidence>
<organism evidence="6 7">
    <name type="scientific">Coniochaeta hoffmannii</name>
    <dbReference type="NCBI Taxonomy" id="91930"/>
    <lineage>
        <taxon>Eukaryota</taxon>
        <taxon>Fungi</taxon>
        <taxon>Dikarya</taxon>
        <taxon>Ascomycota</taxon>
        <taxon>Pezizomycotina</taxon>
        <taxon>Sordariomycetes</taxon>
        <taxon>Sordariomycetidae</taxon>
        <taxon>Coniochaetales</taxon>
        <taxon>Coniochaetaceae</taxon>
        <taxon>Coniochaeta</taxon>
    </lineage>
</organism>
<dbReference type="Proteomes" id="UP001174691">
    <property type="component" value="Unassembled WGS sequence"/>
</dbReference>
<evidence type="ECO:0000313" key="7">
    <source>
        <dbReference type="Proteomes" id="UP001174691"/>
    </source>
</evidence>